<dbReference type="InterPro" id="IPR036390">
    <property type="entry name" value="WH_DNA-bd_sf"/>
</dbReference>
<gene>
    <name evidence="5" type="ORF">ACFORG_07685</name>
</gene>
<dbReference type="InterPro" id="IPR036388">
    <property type="entry name" value="WH-like_DNA-bd_sf"/>
</dbReference>
<protein>
    <submittedName>
        <fullName evidence="5">Crp/Fnr family transcriptional regulator</fullName>
    </submittedName>
</protein>
<sequence length="238" mass="26249">MNAMNHNWAEASARPNAARPTLFRGLPRKDIRHLLNIFEEDRLADGDPLPRGRAEPPFVGLVLDGALREDVRTPQGGTRLFALTFAGEALSPLGPCHKGGRLSAMGDTRLLTCDRAVFDVLASSIPRLYMNLLGVMQDQITDAYRWQTLLGRKTATERVASMLTWFHARQGTPAELTLPLSRAELGEMSGLTLETVSRQFRNLQKAGVIALPRPRQVRVLDTETLIHLSGDAPLEHAA</sequence>
<evidence type="ECO:0000259" key="4">
    <source>
        <dbReference type="PROSITE" id="PS51063"/>
    </source>
</evidence>
<keyword evidence="3" id="KW-0804">Transcription</keyword>
<proteinExistence type="predicted"/>
<dbReference type="SUPFAM" id="SSF51206">
    <property type="entry name" value="cAMP-binding domain-like"/>
    <property type="match status" value="1"/>
</dbReference>
<keyword evidence="1" id="KW-0805">Transcription regulation</keyword>
<keyword evidence="2" id="KW-0238">DNA-binding</keyword>
<evidence type="ECO:0000313" key="5">
    <source>
        <dbReference type="EMBL" id="MFC3613639.1"/>
    </source>
</evidence>
<evidence type="ECO:0000256" key="1">
    <source>
        <dbReference type="ARBA" id="ARBA00023015"/>
    </source>
</evidence>
<keyword evidence="6" id="KW-1185">Reference proteome</keyword>
<dbReference type="EMBL" id="JBHRXI010000006">
    <property type="protein sequence ID" value="MFC3613639.1"/>
    <property type="molecule type" value="Genomic_DNA"/>
</dbReference>
<dbReference type="Pfam" id="PF13545">
    <property type="entry name" value="HTH_Crp_2"/>
    <property type="match status" value="1"/>
</dbReference>
<feature type="domain" description="HTH crp-type" evidence="4">
    <location>
        <begin position="153"/>
        <end position="223"/>
    </location>
</feature>
<dbReference type="InterPro" id="IPR012318">
    <property type="entry name" value="HTH_CRP"/>
</dbReference>
<name>A0ABV7TFY1_9RHOB</name>
<dbReference type="Proteomes" id="UP001595629">
    <property type="component" value="Unassembled WGS sequence"/>
</dbReference>
<dbReference type="InterPro" id="IPR018490">
    <property type="entry name" value="cNMP-bd_dom_sf"/>
</dbReference>
<dbReference type="Gene3D" id="2.60.120.10">
    <property type="entry name" value="Jelly Rolls"/>
    <property type="match status" value="1"/>
</dbReference>
<dbReference type="CDD" id="cd00092">
    <property type="entry name" value="HTH_CRP"/>
    <property type="match status" value="1"/>
</dbReference>
<dbReference type="PRINTS" id="PR00034">
    <property type="entry name" value="HTHCRP"/>
</dbReference>
<accession>A0ABV7TFY1</accession>
<dbReference type="InterPro" id="IPR018335">
    <property type="entry name" value="Tscrpt_reg_HTH_Crp-type_CS"/>
</dbReference>
<dbReference type="RefSeq" id="WP_386734825.1">
    <property type="nucleotide sequence ID" value="NZ_JBHRXI010000006.1"/>
</dbReference>
<evidence type="ECO:0000256" key="3">
    <source>
        <dbReference type="ARBA" id="ARBA00023163"/>
    </source>
</evidence>
<evidence type="ECO:0000313" key="6">
    <source>
        <dbReference type="Proteomes" id="UP001595629"/>
    </source>
</evidence>
<dbReference type="PROSITE" id="PS51063">
    <property type="entry name" value="HTH_CRP_2"/>
    <property type="match status" value="1"/>
</dbReference>
<dbReference type="Gene3D" id="1.10.10.10">
    <property type="entry name" value="Winged helix-like DNA-binding domain superfamily/Winged helix DNA-binding domain"/>
    <property type="match status" value="1"/>
</dbReference>
<comment type="caution">
    <text evidence="5">The sequence shown here is derived from an EMBL/GenBank/DDBJ whole genome shotgun (WGS) entry which is preliminary data.</text>
</comment>
<evidence type="ECO:0000256" key="2">
    <source>
        <dbReference type="ARBA" id="ARBA00023125"/>
    </source>
</evidence>
<dbReference type="SMART" id="SM00419">
    <property type="entry name" value="HTH_CRP"/>
    <property type="match status" value="1"/>
</dbReference>
<dbReference type="PROSITE" id="PS00042">
    <property type="entry name" value="HTH_CRP_1"/>
    <property type="match status" value="1"/>
</dbReference>
<dbReference type="InterPro" id="IPR014710">
    <property type="entry name" value="RmlC-like_jellyroll"/>
</dbReference>
<organism evidence="5 6">
    <name type="scientific">Lutimaribacter marinistellae</name>
    <dbReference type="NCBI Taxonomy" id="1820329"/>
    <lineage>
        <taxon>Bacteria</taxon>
        <taxon>Pseudomonadati</taxon>
        <taxon>Pseudomonadota</taxon>
        <taxon>Alphaproteobacteria</taxon>
        <taxon>Rhodobacterales</taxon>
        <taxon>Roseobacteraceae</taxon>
        <taxon>Lutimaribacter</taxon>
    </lineage>
</organism>
<dbReference type="SUPFAM" id="SSF46785">
    <property type="entry name" value="Winged helix' DNA-binding domain"/>
    <property type="match status" value="1"/>
</dbReference>
<reference evidence="6" key="1">
    <citation type="journal article" date="2019" name="Int. J. Syst. Evol. Microbiol.">
        <title>The Global Catalogue of Microorganisms (GCM) 10K type strain sequencing project: providing services to taxonomists for standard genome sequencing and annotation.</title>
        <authorList>
            <consortium name="The Broad Institute Genomics Platform"/>
            <consortium name="The Broad Institute Genome Sequencing Center for Infectious Disease"/>
            <person name="Wu L."/>
            <person name="Ma J."/>
        </authorList>
    </citation>
    <scope>NUCLEOTIDE SEQUENCE [LARGE SCALE GENOMIC DNA]</scope>
    <source>
        <strain evidence="6">KCTC 42911</strain>
    </source>
</reference>